<dbReference type="Proteomes" id="UP000031030">
    <property type="component" value="Unassembled WGS sequence"/>
</dbReference>
<dbReference type="InterPro" id="IPR051267">
    <property type="entry name" value="STEAP_metalloreductase"/>
</dbReference>
<evidence type="ECO:0000259" key="2">
    <source>
        <dbReference type="Pfam" id="PF03807"/>
    </source>
</evidence>
<evidence type="ECO:0000313" key="4">
    <source>
        <dbReference type="Proteomes" id="UP000031030"/>
    </source>
</evidence>
<dbReference type="PANTHER" id="PTHR14239">
    <property type="entry name" value="DUDULIN-RELATED"/>
    <property type="match status" value="1"/>
</dbReference>
<accession>A0A0B2A8L8</accession>
<comment type="caution">
    <text evidence="3">The sequence shown here is derived from an EMBL/GenBank/DDBJ whole genome shotgun (WGS) entry which is preliminary data.</text>
</comment>
<keyword evidence="1" id="KW-0560">Oxidoreductase</keyword>
<evidence type="ECO:0000313" key="3">
    <source>
        <dbReference type="EMBL" id="KHK97981.1"/>
    </source>
</evidence>
<proteinExistence type="predicted"/>
<dbReference type="AlphaFoldDB" id="A0A0B2A8L8"/>
<dbReference type="STRING" id="1348253.LK09_09055"/>
<dbReference type="InterPro" id="IPR036291">
    <property type="entry name" value="NAD(P)-bd_dom_sf"/>
</dbReference>
<dbReference type="EMBL" id="JTDK01000007">
    <property type="protein sequence ID" value="KHK97981.1"/>
    <property type="molecule type" value="Genomic_DNA"/>
</dbReference>
<gene>
    <name evidence="3" type="ORF">LK09_09055</name>
</gene>
<reference evidence="3 4" key="1">
    <citation type="submission" date="2014-11" db="EMBL/GenBank/DDBJ databases">
        <title>Genome sequence of Microbacterium mangrovi MUSC 115(T).</title>
        <authorList>
            <person name="Lee L.-H."/>
        </authorList>
    </citation>
    <scope>NUCLEOTIDE SEQUENCE [LARGE SCALE GENOMIC DNA]</scope>
    <source>
        <strain evidence="3 4">MUSC 115</strain>
    </source>
</reference>
<dbReference type="Gene3D" id="3.40.50.720">
    <property type="entry name" value="NAD(P)-binding Rossmann-like Domain"/>
    <property type="match status" value="1"/>
</dbReference>
<protein>
    <submittedName>
        <fullName evidence="3">NADP oxidoreductase</fullName>
    </submittedName>
</protein>
<keyword evidence="4" id="KW-1185">Reference proteome</keyword>
<dbReference type="SUPFAM" id="SSF51735">
    <property type="entry name" value="NAD(P)-binding Rossmann-fold domains"/>
    <property type="match status" value="1"/>
</dbReference>
<dbReference type="OrthoDB" id="1523398at2"/>
<dbReference type="InterPro" id="IPR028939">
    <property type="entry name" value="P5C_Rdtase_cat_N"/>
</dbReference>
<dbReference type="PANTHER" id="PTHR14239:SF10">
    <property type="entry name" value="REDUCTASE"/>
    <property type="match status" value="1"/>
</dbReference>
<organism evidence="3 4">
    <name type="scientific">Microbacterium mangrovi</name>
    <dbReference type="NCBI Taxonomy" id="1348253"/>
    <lineage>
        <taxon>Bacteria</taxon>
        <taxon>Bacillati</taxon>
        <taxon>Actinomycetota</taxon>
        <taxon>Actinomycetes</taxon>
        <taxon>Micrococcales</taxon>
        <taxon>Microbacteriaceae</taxon>
        <taxon>Microbacterium</taxon>
    </lineage>
</organism>
<dbReference type="Pfam" id="PF03807">
    <property type="entry name" value="F420_oxidored"/>
    <property type="match status" value="1"/>
</dbReference>
<sequence length="225" mass="23018">MSGSVGIIGAGRLGLAVARLAVAAGYRVLVAASGDPARLRPVLAAHAPGAAAVPLAEVATAGLVVLALPLTAYPTLPVAELAGRTVLDATNYWWELDGLRPDLSDPATSTSEIVQAHLAGAHVVKSLGHMSAADLEAEARPRGASGRKALAVAGDDADAVAQVSGFVDALGFDPVVAGALADGIRFEPGTEIFGGDVDAAELRALLERFPDSQRGRYLAKMRRRD</sequence>
<name>A0A0B2A8L8_9MICO</name>
<dbReference type="RefSeq" id="WP_039398502.1">
    <property type="nucleotide sequence ID" value="NZ_JTDK01000007.1"/>
</dbReference>
<dbReference type="GO" id="GO:0016491">
    <property type="term" value="F:oxidoreductase activity"/>
    <property type="evidence" value="ECO:0007669"/>
    <property type="project" value="UniProtKB-KW"/>
</dbReference>
<evidence type="ECO:0000256" key="1">
    <source>
        <dbReference type="ARBA" id="ARBA00023002"/>
    </source>
</evidence>
<feature type="domain" description="Pyrroline-5-carboxylate reductase catalytic N-terminal" evidence="2">
    <location>
        <begin position="5"/>
        <end position="92"/>
    </location>
</feature>